<dbReference type="RefSeq" id="WP_169295774.1">
    <property type="nucleotide sequence ID" value="NZ_JABBNI010000001.1"/>
</dbReference>
<protein>
    <submittedName>
        <fullName evidence="2">Uncharacterized protein</fullName>
    </submittedName>
</protein>
<name>A0A7Y0ECX6_9CLOT</name>
<feature type="transmembrane region" description="Helical" evidence="1">
    <location>
        <begin position="6"/>
        <end position="25"/>
    </location>
</feature>
<accession>A0A7Y0ECX6</accession>
<evidence type="ECO:0000256" key="1">
    <source>
        <dbReference type="SAM" id="Phobius"/>
    </source>
</evidence>
<organism evidence="2 3">
    <name type="scientific">Clostridium muellerianum</name>
    <dbReference type="NCBI Taxonomy" id="2716538"/>
    <lineage>
        <taxon>Bacteria</taxon>
        <taxon>Bacillati</taxon>
        <taxon>Bacillota</taxon>
        <taxon>Clostridia</taxon>
        <taxon>Eubacteriales</taxon>
        <taxon>Clostridiaceae</taxon>
        <taxon>Clostridium</taxon>
    </lineage>
</organism>
<comment type="caution">
    <text evidence="2">The sequence shown here is derived from an EMBL/GenBank/DDBJ whole genome shotgun (WGS) entry which is preliminary data.</text>
</comment>
<proteinExistence type="predicted"/>
<keyword evidence="1" id="KW-0812">Transmembrane</keyword>
<keyword evidence="3" id="KW-1185">Reference proteome</keyword>
<dbReference type="Proteomes" id="UP000537131">
    <property type="component" value="Unassembled WGS sequence"/>
</dbReference>
<dbReference type="EMBL" id="JABBNI010000001">
    <property type="protein sequence ID" value="NMM61160.1"/>
    <property type="molecule type" value="Genomic_DNA"/>
</dbReference>
<sequence>MEIILYLVFAFIGFYITYFVIRLAVKHAISQSLDDIQRVIRVAINQSTVKSDLKNIND</sequence>
<keyword evidence="1" id="KW-0472">Membrane</keyword>
<gene>
    <name evidence="2" type="ORF">HBE96_00265</name>
</gene>
<reference evidence="2 3" key="1">
    <citation type="submission" date="2020-06" db="EMBL/GenBank/DDBJ databases">
        <title>Complete Genome Sequence of Clostridium muelleri sp. nov. P21T, an Acid-Alcohol Producing Acetogen Isolated from Old Hay.</title>
        <authorList>
            <person name="Duncan K.E."/>
            <person name="Tanner R.S."/>
        </authorList>
    </citation>
    <scope>NUCLEOTIDE SEQUENCE [LARGE SCALE GENOMIC DNA]</scope>
    <source>
        <strain evidence="2 3">P21</strain>
    </source>
</reference>
<keyword evidence="1" id="KW-1133">Transmembrane helix</keyword>
<evidence type="ECO:0000313" key="2">
    <source>
        <dbReference type="EMBL" id="NMM61160.1"/>
    </source>
</evidence>
<evidence type="ECO:0000313" key="3">
    <source>
        <dbReference type="Proteomes" id="UP000537131"/>
    </source>
</evidence>
<dbReference type="AlphaFoldDB" id="A0A7Y0ECX6"/>